<evidence type="ECO:0000259" key="16">
    <source>
        <dbReference type="Pfam" id="PF05193"/>
    </source>
</evidence>
<evidence type="ECO:0000313" key="18">
    <source>
        <dbReference type="Proteomes" id="UP001465755"/>
    </source>
</evidence>
<dbReference type="EMBL" id="JALJOQ010000269">
    <property type="protein sequence ID" value="KAK9786578.1"/>
    <property type="molecule type" value="Genomic_DNA"/>
</dbReference>
<evidence type="ECO:0000256" key="3">
    <source>
        <dbReference type="ARBA" id="ARBA00004173"/>
    </source>
</evidence>
<reference evidence="17 18" key="1">
    <citation type="journal article" date="2024" name="Nat. Commun.">
        <title>Phylogenomics reveals the evolutionary origins of lichenization in chlorophyte algae.</title>
        <authorList>
            <person name="Puginier C."/>
            <person name="Libourel C."/>
            <person name="Otte J."/>
            <person name="Skaloud P."/>
            <person name="Haon M."/>
            <person name="Grisel S."/>
            <person name="Petersen M."/>
            <person name="Berrin J.G."/>
            <person name="Delaux P.M."/>
            <person name="Dal Grande F."/>
            <person name="Keller J."/>
        </authorList>
    </citation>
    <scope>NUCLEOTIDE SEQUENCE [LARGE SCALE GENOMIC DNA]</scope>
    <source>
        <strain evidence="17 18">SAG 2036</strain>
    </source>
</reference>
<dbReference type="InterPro" id="IPR001431">
    <property type="entry name" value="Pept_M16_Zn_BS"/>
</dbReference>
<sequence>MTRWRSLLAKQRLLLQQSRGYKEVTVLAGDPATALRAKDPTFLRFATPQPQPYNHTQILGLIPETRVTSLPNGLRVASETTPFAETATVGVWIDAGSRYETNKNNGAAHFLEHMAFKGTKTRSVRQLEVEIEDMGGHLNAYTSREMTCYYAKVGKTDVPKAVEILSDILQQSNLDEASINRERDVILREMQEVEGVPEEVIFDHLHATAFQHSPLGRTILGPANNIRSLNRNDLAEYIATHYTAPRMVVAGSGAVVHKDLVDLSSKAFANLPSTPTTSQDLVDKDPAIFTGSEVRINDPDLPLVNLAVAFKGAAWTDPDSVTLMVMQTLLGAYDKNTGAGANSSSSMAQLMASNQLCNSYMAFNTNYHDSGLFGVYAVAEKTANLSDLAWVIMHEISKMAYNVGDEDITRAKNQLKATLLFSQDGPSGVAEDIGRQLLVYGRRIPKAEMFARIDAVDAGTIKAVADRFIYDQDLAICAMGDLQTLPDYTYFRRRTYWLRY</sequence>
<dbReference type="PANTHER" id="PTHR11851">
    <property type="entry name" value="METALLOPROTEASE"/>
    <property type="match status" value="1"/>
</dbReference>
<comment type="similarity">
    <text evidence="4 14">Belongs to the peptidase M16 family.</text>
</comment>
<dbReference type="SUPFAM" id="SSF63411">
    <property type="entry name" value="LuxS/MPP-like metallohydrolase"/>
    <property type="match status" value="2"/>
</dbReference>
<dbReference type="FunFam" id="3.30.830.10:FF:000001">
    <property type="entry name" value="Mitochondrial-processing peptidase subunit beta, mitochondrial"/>
    <property type="match status" value="1"/>
</dbReference>
<dbReference type="PROSITE" id="PS00143">
    <property type="entry name" value="INSULINASE"/>
    <property type="match status" value="1"/>
</dbReference>
<evidence type="ECO:0000256" key="10">
    <source>
        <dbReference type="ARBA" id="ARBA00022946"/>
    </source>
</evidence>
<dbReference type="PANTHER" id="PTHR11851:SF149">
    <property type="entry name" value="GH01077P"/>
    <property type="match status" value="1"/>
</dbReference>
<keyword evidence="18" id="KW-1185">Reference proteome</keyword>
<dbReference type="GO" id="GO:0004222">
    <property type="term" value="F:metalloendopeptidase activity"/>
    <property type="evidence" value="ECO:0007669"/>
    <property type="project" value="UniProtKB-EC"/>
</dbReference>
<dbReference type="Pfam" id="PF00675">
    <property type="entry name" value="Peptidase_M16"/>
    <property type="match status" value="1"/>
</dbReference>
<evidence type="ECO:0000256" key="9">
    <source>
        <dbReference type="ARBA" id="ARBA00022833"/>
    </source>
</evidence>
<evidence type="ECO:0000256" key="5">
    <source>
        <dbReference type="ARBA" id="ARBA00012299"/>
    </source>
</evidence>
<dbReference type="GO" id="GO:0046872">
    <property type="term" value="F:metal ion binding"/>
    <property type="evidence" value="ECO:0007669"/>
    <property type="project" value="UniProtKB-KW"/>
</dbReference>
<evidence type="ECO:0000256" key="11">
    <source>
        <dbReference type="ARBA" id="ARBA00023049"/>
    </source>
</evidence>
<dbReference type="InterPro" id="IPR007863">
    <property type="entry name" value="Peptidase_M16_C"/>
</dbReference>
<dbReference type="Proteomes" id="UP001465755">
    <property type="component" value="Unassembled WGS sequence"/>
</dbReference>
<organism evidence="17 18">
    <name type="scientific">Symbiochloris irregularis</name>
    <dbReference type="NCBI Taxonomy" id="706552"/>
    <lineage>
        <taxon>Eukaryota</taxon>
        <taxon>Viridiplantae</taxon>
        <taxon>Chlorophyta</taxon>
        <taxon>core chlorophytes</taxon>
        <taxon>Trebouxiophyceae</taxon>
        <taxon>Trebouxiales</taxon>
        <taxon>Trebouxiaceae</taxon>
        <taxon>Symbiochloris</taxon>
    </lineage>
</organism>
<keyword evidence="7" id="KW-0479">Metal-binding</keyword>
<dbReference type="InterPro" id="IPR050361">
    <property type="entry name" value="MPP/UQCRC_Complex"/>
</dbReference>
<evidence type="ECO:0000313" key="17">
    <source>
        <dbReference type="EMBL" id="KAK9786578.1"/>
    </source>
</evidence>
<keyword evidence="10" id="KW-0809">Transit peptide</keyword>
<evidence type="ECO:0000256" key="1">
    <source>
        <dbReference type="ARBA" id="ARBA00001098"/>
    </source>
</evidence>
<keyword evidence="11" id="KW-0482">Metalloprotease</keyword>
<evidence type="ECO:0000256" key="14">
    <source>
        <dbReference type="RuleBase" id="RU004447"/>
    </source>
</evidence>
<evidence type="ECO:0000256" key="6">
    <source>
        <dbReference type="ARBA" id="ARBA00022670"/>
    </source>
</evidence>
<evidence type="ECO:0000256" key="2">
    <source>
        <dbReference type="ARBA" id="ARBA00001947"/>
    </source>
</evidence>
<keyword evidence="6" id="KW-0645">Protease</keyword>
<dbReference type="FunFam" id="3.30.830.10:FF:000002">
    <property type="entry name" value="Mitochondrial-processing peptidase subunit beta"/>
    <property type="match status" value="1"/>
</dbReference>
<comment type="catalytic activity">
    <reaction evidence="1">
        <text>Release of N-terminal transit peptides from precursor proteins imported into the mitochondrion, typically with Arg in position P2.</text>
        <dbReference type="EC" id="3.4.24.64"/>
    </reaction>
</comment>
<evidence type="ECO:0000256" key="12">
    <source>
        <dbReference type="ARBA" id="ARBA00023128"/>
    </source>
</evidence>
<protein>
    <recommendedName>
        <fullName evidence="5">mitochondrial processing peptidase</fullName>
        <ecNumber evidence="5">3.4.24.64</ecNumber>
    </recommendedName>
    <alternativeName>
        <fullName evidence="13">Beta-MPP</fullName>
    </alternativeName>
</protein>
<evidence type="ECO:0000259" key="15">
    <source>
        <dbReference type="Pfam" id="PF00675"/>
    </source>
</evidence>
<dbReference type="GO" id="GO:0006508">
    <property type="term" value="P:proteolysis"/>
    <property type="evidence" value="ECO:0007669"/>
    <property type="project" value="UniProtKB-KW"/>
</dbReference>
<dbReference type="Pfam" id="PF05193">
    <property type="entry name" value="Peptidase_M16_C"/>
    <property type="match status" value="1"/>
</dbReference>
<evidence type="ECO:0000256" key="4">
    <source>
        <dbReference type="ARBA" id="ARBA00007261"/>
    </source>
</evidence>
<gene>
    <name evidence="17" type="ORF">WJX73_003047</name>
</gene>
<feature type="domain" description="Peptidase M16 C-terminal" evidence="16">
    <location>
        <begin position="228"/>
        <end position="415"/>
    </location>
</feature>
<dbReference type="EC" id="3.4.24.64" evidence="5"/>
<evidence type="ECO:0000256" key="13">
    <source>
        <dbReference type="ARBA" id="ARBA00031018"/>
    </source>
</evidence>
<accession>A0AAW1NMF4</accession>
<comment type="caution">
    <text evidence="17">The sequence shown here is derived from an EMBL/GenBank/DDBJ whole genome shotgun (WGS) entry which is preliminary data.</text>
</comment>
<evidence type="ECO:0000256" key="7">
    <source>
        <dbReference type="ARBA" id="ARBA00022723"/>
    </source>
</evidence>
<keyword evidence="9" id="KW-0862">Zinc</keyword>
<proteinExistence type="inferred from homology"/>
<dbReference type="Gene3D" id="3.30.830.10">
    <property type="entry name" value="Metalloenzyme, LuxS/M16 peptidase-like"/>
    <property type="match status" value="2"/>
</dbReference>
<dbReference type="GO" id="GO:0005759">
    <property type="term" value="C:mitochondrial matrix"/>
    <property type="evidence" value="ECO:0007669"/>
    <property type="project" value="UniProtKB-ARBA"/>
</dbReference>
<feature type="domain" description="Peptidase M16 N-terminal" evidence="15">
    <location>
        <begin position="75"/>
        <end position="222"/>
    </location>
</feature>
<comment type="subcellular location">
    <subcellularLocation>
        <location evidence="3">Mitochondrion</location>
    </subcellularLocation>
</comment>
<evidence type="ECO:0000256" key="8">
    <source>
        <dbReference type="ARBA" id="ARBA00022801"/>
    </source>
</evidence>
<name>A0AAW1NMF4_9CHLO</name>
<keyword evidence="12" id="KW-0496">Mitochondrion</keyword>
<dbReference type="InterPro" id="IPR011765">
    <property type="entry name" value="Pept_M16_N"/>
</dbReference>
<keyword evidence="8" id="KW-0378">Hydrolase</keyword>
<dbReference type="InterPro" id="IPR011249">
    <property type="entry name" value="Metalloenz_LuxS/M16"/>
</dbReference>
<comment type="cofactor">
    <cofactor evidence="2">
        <name>Zn(2+)</name>
        <dbReference type="ChEBI" id="CHEBI:29105"/>
    </cofactor>
</comment>
<dbReference type="AlphaFoldDB" id="A0AAW1NMF4"/>